<accession>A0A3P5XT42</accession>
<dbReference type="EMBL" id="UXEP01000106">
    <property type="protein sequence ID" value="VDC44000.1"/>
    <property type="molecule type" value="Genomic_DNA"/>
</dbReference>
<gene>
    <name evidence="1" type="ORF">FMV2238Y02_24400</name>
</gene>
<dbReference type="AlphaFoldDB" id="A0A3P5XT42"/>
<name>A0A3P5XT42_STRCB</name>
<organism evidence="1 2">
    <name type="scientific">Streptococcus canis</name>
    <dbReference type="NCBI Taxonomy" id="1329"/>
    <lineage>
        <taxon>Bacteria</taxon>
        <taxon>Bacillati</taxon>
        <taxon>Bacillota</taxon>
        <taxon>Bacilli</taxon>
        <taxon>Lactobacillales</taxon>
        <taxon>Streptococcaceae</taxon>
        <taxon>Streptococcus</taxon>
    </lineage>
</organism>
<evidence type="ECO:0000313" key="1">
    <source>
        <dbReference type="EMBL" id="VDC44000.1"/>
    </source>
</evidence>
<dbReference type="RefSeq" id="WP_125075064.1">
    <property type="nucleotide sequence ID" value="NZ_UXEP01000106.1"/>
</dbReference>
<evidence type="ECO:0000313" key="2">
    <source>
        <dbReference type="Proteomes" id="UP000280759"/>
    </source>
</evidence>
<sequence length="293" mass="33767">MTTIEKIERFLGRPLGKDEGVIQIQYQMWWPSYLVEEGEQIELQVHILGDDEDLEQPPRQRSKRFSDPIFYALSSQEKVNAVTKRPFPNKNVVSLASKNSRKHYNDGYLIVGTLDKLRTIRYLQFSAYGKQSGLDKCFVFSVGTSALSQTKPFMKIRFQDMAFFNRGCMDEERFSQCVPTLTMSNPQVIGDTDESNGYHLTNYIYSPYQDVLGKALNQTCEKELMIPLAITDEGVSEVYESVDEQGQATWIPYPEPLFTWYVYFLTEAIVLGALPLENSYYTIVKKDEINKED</sequence>
<protein>
    <submittedName>
        <fullName evidence="1">Uncharacterized protein</fullName>
    </submittedName>
</protein>
<keyword evidence="2" id="KW-1185">Reference proteome</keyword>
<proteinExistence type="predicted"/>
<dbReference type="Proteomes" id="UP000280759">
    <property type="component" value="Unassembled WGS sequence"/>
</dbReference>
<reference evidence="1 2" key="1">
    <citation type="submission" date="2018-10" db="EMBL/GenBank/DDBJ databases">
        <authorList>
            <consortium name="Molecular Microbiology and Infection Unit (UMMI)"/>
            <person name="Machado M."/>
        </authorList>
    </citation>
    <scope>NUCLEOTIDE SEQUENCE [LARGE SCALE GENOMIC DNA]</scope>
    <source>
        <strain evidence="1">FMV2238.02</strain>
    </source>
</reference>